<evidence type="ECO:0008006" key="2">
    <source>
        <dbReference type="Google" id="ProtNLM"/>
    </source>
</evidence>
<gene>
    <name evidence="1" type="ORF">CPEL01642_LOCUS16749</name>
</gene>
<dbReference type="AlphaFoldDB" id="A0A7S0Q6T9"/>
<sequence>MLTLAQAGAQRIGSTCAHVFVDERHARHAYAPPEDGPPSKFIIFTRGRSGSTLLVDLLKRHPAIRCHHEALSSAAVYADMPMWTKGSRDANRSGFLDSLYTQGVPERQMQAVGFKAFPQQLTRSEFIGLGTSPHVKKIVLRRSNLLDVYVSEIKARKLGEYKSVNTSSLRVHVFLTDFRAFVRNVEREYGCIDSLRDGSWLGLSYDEIASAERRRGTMQRVFEHLGVMNLADADEAALDWDEATSSTYSPAKMAVLGGKQMDGRAGRSSTLMKQDVAPHSSSIDNFAQLVKVFKGTRFESMLRGA</sequence>
<dbReference type="SUPFAM" id="SSF52540">
    <property type="entry name" value="P-loop containing nucleoside triphosphate hydrolases"/>
    <property type="match status" value="1"/>
</dbReference>
<accession>A0A7S0Q6T9</accession>
<evidence type="ECO:0000313" key="1">
    <source>
        <dbReference type="EMBL" id="CAD8613369.1"/>
    </source>
</evidence>
<organism evidence="1">
    <name type="scientific">Coccolithus braarudii</name>
    <dbReference type="NCBI Taxonomy" id="221442"/>
    <lineage>
        <taxon>Eukaryota</taxon>
        <taxon>Haptista</taxon>
        <taxon>Haptophyta</taxon>
        <taxon>Prymnesiophyceae</taxon>
        <taxon>Coccolithales</taxon>
        <taxon>Coccolithaceae</taxon>
        <taxon>Coccolithus</taxon>
    </lineage>
</organism>
<dbReference type="EMBL" id="HBEY01035079">
    <property type="protein sequence ID" value="CAD8613369.1"/>
    <property type="molecule type" value="Transcribed_RNA"/>
</dbReference>
<reference evidence="1" key="1">
    <citation type="submission" date="2021-01" db="EMBL/GenBank/DDBJ databases">
        <authorList>
            <person name="Corre E."/>
            <person name="Pelletier E."/>
            <person name="Niang G."/>
            <person name="Scheremetjew M."/>
            <person name="Finn R."/>
            <person name="Kale V."/>
            <person name="Holt S."/>
            <person name="Cochrane G."/>
            <person name="Meng A."/>
            <person name="Brown T."/>
            <person name="Cohen L."/>
        </authorList>
    </citation>
    <scope>NUCLEOTIDE SEQUENCE</scope>
    <source>
        <strain evidence="1">PLY182g</strain>
    </source>
</reference>
<dbReference type="Gene3D" id="3.40.50.300">
    <property type="entry name" value="P-loop containing nucleotide triphosphate hydrolases"/>
    <property type="match status" value="1"/>
</dbReference>
<name>A0A7S0Q6T9_9EUKA</name>
<protein>
    <recommendedName>
        <fullName evidence="2">Protein-tyrosine sulfotransferase</fullName>
    </recommendedName>
</protein>
<proteinExistence type="predicted"/>
<dbReference type="InterPro" id="IPR027417">
    <property type="entry name" value="P-loop_NTPase"/>
</dbReference>